<keyword evidence="4" id="KW-1003">Cell membrane</keyword>
<evidence type="ECO:0000256" key="3">
    <source>
        <dbReference type="ARBA" id="ARBA00022448"/>
    </source>
</evidence>
<feature type="transmembrane region" description="Helical" evidence="8">
    <location>
        <begin position="122"/>
        <end position="141"/>
    </location>
</feature>
<dbReference type="Proteomes" id="UP000037288">
    <property type="component" value="Unassembled WGS sequence"/>
</dbReference>
<dbReference type="STRING" id="1678637.AC230_23795"/>
<evidence type="ECO:0000256" key="6">
    <source>
        <dbReference type="ARBA" id="ARBA00022989"/>
    </source>
</evidence>
<dbReference type="Pfam" id="PF01032">
    <property type="entry name" value="FecCD"/>
    <property type="match status" value="1"/>
</dbReference>
<evidence type="ECO:0000256" key="7">
    <source>
        <dbReference type="ARBA" id="ARBA00023136"/>
    </source>
</evidence>
<evidence type="ECO:0000256" key="5">
    <source>
        <dbReference type="ARBA" id="ARBA00022692"/>
    </source>
</evidence>
<keyword evidence="3" id="KW-0813">Transport</keyword>
<feature type="transmembrane region" description="Helical" evidence="8">
    <location>
        <begin position="310"/>
        <end position="330"/>
    </location>
</feature>
<dbReference type="GO" id="GO:0005886">
    <property type="term" value="C:plasma membrane"/>
    <property type="evidence" value="ECO:0007669"/>
    <property type="project" value="UniProtKB-SubCell"/>
</dbReference>
<dbReference type="FunFam" id="1.10.3470.10:FF:000001">
    <property type="entry name" value="Vitamin B12 ABC transporter permease BtuC"/>
    <property type="match status" value="1"/>
</dbReference>
<evidence type="ECO:0000256" key="2">
    <source>
        <dbReference type="ARBA" id="ARBA00007935"/>
    </source>
</evidence>
<dbReference type="CDD" id="cd06550">
    <property type="entry name" value="TM_ABC_iron-siderophores_like"/>
    <property type="match status" value="1"/>
</dbReference>
<dbReference type="PATRIC" id="fig|1678637.3.peg.5096"/>
<gene>
    <name evidence="9" type="ORF">AC230_23795</name>
</gene>
<comment type="similarity">
    <text evidence="2">Belongs to the binding-protein-dependent transport system permease family. FecCD subfamily.</text>
</comment>
<dbReference type="GO" id="GO:0022857">
    <property type="term" value="F:transmembrane transporter activity"/>
    <property type="evidence" value="ECO:0007669"/>
    <property type="project" value="InterPro"/>
</dbReference>
<dbReference type="PANTHER" id="PTHR30472">
    <property type="entry name" value="FERRIC ENTEROBACTIN TRANSPORT SYSTEM PERMEASE PROTEIN"/>
    <property type="match status" value="1"/>
</dbReference>
<dbReference type="InterPro" id="IPR037294">
    <property type="entry name" value="ABC_BtuC-like"/>
</dbReference>
<evidence type="ECO:0000256" key="4">
    <source>
        <dbReference type="ARBA" id="ARBA00022475"/>
    </source>
</evidence>
<dbReference type="PROSITE" id="PS51257">
    <property type="entry name" value="PROKAR_LIPOPROTEIN"/>
    <property type="match status" value="1"/>
</dbReference>
<dbReference type="SUPFAM" id="SSF81345">
    <property type="entry name" value="ABC transporter involved in vitamin B12 uptake, BtuC"/>
    <property type="match status" value="1"/>
</dbReference>
<evidence type="ECO:0000256" key="1">
    <source>
        <dbReference type="ARBA" id="ARBA00004651"/>
    </source>
</evidence>
<comment type="caution">
    <text evidence="9">The sequence shown here is derived from an EMBL/GenBank/DDBJ whole genome shotgun (WGS) entry which is preliminary data.</text>
</comment>
<name>A0A0K9X9M6_9ACTN</name>
<keyword evidence="7 8" id="KW-0472">Membrane</keyword>
<evidence type="ECO:0000313" key="10">
    <source>
        <dbReference type="Proteomes" id="UP000037288"/>
    </source>
</evidence>
<dbReference type="PANTHER" id="PTHR30472:SF24">
    <property type="entry name" value="FERRIC ENTEROBACTIN TRANSPORT SYSTEM PERMEASE PROTEIN FEPG"/>
    <property type="match status" value="1"/>
</dbReference>
<feature type="transmembrane region" description="Helical" evidence="8">
    <location>
        <begin position="68"/>
        <end position="86"/>
    </location>
</feature>
<dbReference type="Gene3D" id="1.10.3470.10">
    <property type="entry name" value="ABC transporter involved in vitamin B12 uptake, BtuC"/>
    <property type="match status" value="1"/>
</dbReference>
<feature type="transmembrane region" description="Helical" evidence="8">
    <location>
        <begin position="241"/>
        <end position="268"/>
    </location>
</feature>
<feature type="transmembrane region" description="Helical" evidence="8">
    <location>
        <begin position="98"/>
        <end position="116"/>
    </location>
</feature>
<keyword evidence="10" id="KW-1185">Reference proteome</keyword>
<evidence type="ECO:0000256" key="8">
    <source>
        <dbReference type="SAM" id="Phobius"/>
    </source>
</evidence>
<dbReference type="EMBL" id="LFXA01000017">
    <property type="protein sequence ID" value="KNB49791.1"/>
    <property type="molecule type" value="Genomic_DNA"/>
</dbReference>
<reference evidence="10" key="1">
    <citation type="submission" date="2015-07" db="EMBL/GenBank/DDBJ databases">
        <title>Draft genome sequence of Streptomyces sp. CMAA 1322, a bacterium isolated from Caatinga biome, from dry forest semiarid of Brazil.</title>
        <authorList>
            <person name="Santos S.N."/>
            <person name="Gacesa R."/>
            <person name="Taketani R.G."/>
            <person name="Long P.F."/>
            <person name="Melo I.S."/>
        </authorList>
    </citation>
    <scope>NUCLEOTIDE SEQUENCE [LARGE SCALE GENOMIC DNA]</scope>
    <source>
        <strain evidence="10">CMAA 1322</strain>
    </source>
</reference>
<proteinExistence type="inferred from homology"/>
<comment type="subcellular location">
    <subcellularLocation>
        <location evidence="1">Cell membrane</location>
        <topology evidence="1">Multi-pass membrane protein</topology>
    </subcellularLocation>
</comment>
<evidence type="ECO:0000313" key="9">
    <source>
        <dbReference type="EMBL" id="KNB49791.1"/>
    </source>
</evidence>
<accession>A0A0K9X9M6</accession>
<dbReference type="RefSeq" id="WP_049718341.1">
    <property type="nucleotide sequence ID" value="NZ_LFXA01000017.1"/>
</dbReference>
<keyword evidence="6 8" id="KW-1133">Transmembrane helix</keyword>
<sequence length="335" mass="33679">MSTAGLRHEVRRGRKVAVVLALAVLVAGCAGLALGDFAVPPGQVIGAFRGHAEWKNQLFVLDIRLPRVLTGLLAGLAFGTAGAVFQSLMRNPLASPDVIGITSGASAAAASCLLLLGLSGLAVSAGALVGALVTAAVIYLVSWRGGVSGQRLVLVGIGAAALLSSVISYLLTRAKVNDAQQVLLWLTGSLNGRGWSHVTPLAWSLAVLLPLAFALERPLRMLALGDDAARGLGVRVEPCRLGLLATAVALAAIATAAAGPVAFVGLVAGPVGRRLVRGGGPALGASGLVGALVMLVSDAVAQHVFSPVELPVGVVTGVVGGPYLLVLLGVRARRG</sequence>
<dbReference type="GO" id="GO:0033214">
    <property type="term" value="P:siderophore-iron import into cell"/>
    <property type="evidence" value="ECO:0007669"/>
    <property type="project" value="TreeGrafter"/>
</dbReference>
<dbReference type="InterPro" id="IPR000522">
    <property type="entry name" value="ABC_transptr_permease_BtuC"/>
</dbReference>
<organism evidence="9 10">
    <name type="scientific">Streptomyces caatingaensis</name>
    <dbReference type="NCBI Taxonomy" id="1678637"/>
    <lineage>
        <taxon>Bacteria</taxon>
        <taxon>Bacillati</taxon>
        <taxon>Actinomycetota</taxon>
        <taxon>Actinomycetes</taxon>
        <taxon>Kitasatosporales</taxon>
        <taxon>Streptomycetaceae</taxon>
        <taxon>Streptomyces</taxon>
    </lineage>
</organism>
<protein>
    <submittedName>
        <fullName evidence="9">Iron ABC transporter</fullName>
    </submittedName>
</protein>
<feature type="transmembrane region" description="Helical" evidence="8">
    <location>
        <begin position="153"/>
        <end position="174"/>
    </location>
</feature>
<keyword evidence="5 8" id="KW-0812">Transmembrane</keyword>
<dbReference type="AlphaFoldDB" id="A0A0K9X9M6"/>